<dbReference type="InterPro" id="IPR010255">
    <property type="entry name" value="Haem_peroxidase_sf"/>
</dbReference>
<feature type="binding site" evidence="16">
    <location>
        <position position="79"/>
    </location>
    <ligand>
        <name>Ca(2+)</name>
        <dbReference type="ChEBI" id="CHEBI:29108"/>
        <label>1</label>
    </ligand>
</feature>
<comment type="cofactor">
    <cofactor evidence="16 19">
        <name>Ca(2+)</name>
        <dbReference type="ChEBI" id="CHEBI:29108"/>
    </cofactor>
    <text evidence="16 19">Binds 2 calcium ions per subunit.</text>
</comment>
<feature type="binding site" evidence="16">
    <location>
        <position position="221"/>
    </location>
    <ligand>
        <name>Ca(2+)</name>
        <dbReference type="ChEBI" id="CHEBI:29108"/>
        <label>2</label>
    </ligand>
</feature>
<dbReference type="EC" id="1.11.1.7" evidence="3 19"/>
<feature type="binding site" evidence="16">
    <location>
        <position position="229"/>
    </location>
    <ligand>
        <name>Ca(2+)</name>
        <dbReference type="ChEBI" id="CHEBI:29108"/>
        <label>2</label>
    </ligand>
</feature>
<feature type="disulfide bond" evidence="18">
    <location>
        <begin position="123"/>
        <end position="302"/>
    </location>
</feature>
<dbReference type="GO" id="GO:0005576">
    <property type="term" value="C:extracellular region"/>
    <property type="evidence" value="ECO:0007669"/>
    <property type="project" value="UniProtKB-SubCell"/>
</dbReference>
<feature type="binding site" evidence="16">
    <location>
        <position position="91"/>
    </location>
    <ligand>
        <name>Ca(2+)</name>
        <dbReference type="ChEBI" id="CHEBI:29108"/>
        <label>1</label>
    </ligand>
</feature>
<dbReference type="AlphaFoldDB" id="A0AA88UML4"/>
<sequence>KERRRGKYHQMVVLLLMIIMSYVIGTSEGQLKVGFYSDSCPDAESIVGGFVRDAAQSNTNIAAALLRLHFHDCFVQGCDGSILIDNGPNAERHAFSHQGVSGFAVIESAKAKLEAVCPGVVSCADIVALAARDAVALTNGPAYQVQTGRRDGMVSDMSQAANMPDITAHTIGTTACFFMTKRLYNFSPTGGSDQAINPSFLQELKSTCPQNGNVNVRLPIDRGSGDTFDDQILRNIRSGFAVLQSDARLYDDEATRSVIDSYFGFLSPLFGSSFEADFADSIVKMGSIEVKTGSQGTIRRVCGAFS</sequence>
<keyword evidence="6 19" id="KW-0349">Heme</keyword>
<keyword evidence="8" id="KW-0732">Signal</keyword>
<dbReference type="InterPro" id="IPR033905">
    <property type="entry name" value="Secretory_peroxidase"/>
</dbReference>
<dbReference type="PRINTS" id="PR00458">
    <property type="entry name" value="PEROXIDASE"/>
</dbReference>
<evidence type="ECO:0000256" key="3">
    <source>
        <dbReference type="ARBA" id="ARBA00012313"/>
    </source>
</evidence>
<evidence type="ECO:0000256" key="13">
    <source>
        <dbReference type="ARBA" id="ARBA00023324"/>
    </source>
</evidence>
<comment type="function">
    <text evidence="2">Removal of H(2)O(2), oxidation of toxic reductants, biosynthesis and degradation of lignin, suberization, auxin catabolism, response to environmental stresses such as wounding, pathogen attack and oxidative stress. These functions might be dependent on each isozyme/isoform in each plant tissue.</text>
</comment>
<dbReference type="PROSITE" id="PS00436">
    <property type="entry name" value="PEROXIDASE_2"/>
    <property type="match status" value="1"/>
</dbReference>
<evidence type="ECO:0000256" key="7">
    <source>
        <dbReference type="ARBA" id="ARBA00022723"/>
    </source>
</evidence>
<evidence type="ECO:0000256" key="6">
    <source>
        <dbReference type="ARBA" id="ARBA00022617"/>
    </source>
</evidence>
<feature type="binding site" evidence="15">
    <location>
        <position position="164"/>
    </location>
    <ligand>
        <name>substrate</name>
    </ligand>
</feature>
<gene>
    <name evidence="22" type="ORF">RJ640_009081</name>
</gene>
<name>A0AA88UML4_9ASTE</name>
<comment type="cofactor">
    <cofactor evidence="16 19">
        <name>heme b</name>
        <dbReference type="ChEBI" id="CHEBI:60344"/>
    </cofactor>
    <text evidence="16 19">Binds 1 heme b (iron(II)-protoporphyrin IX) group per subunit.</text>
</comment>
<evidence type="ECO:0000256" key="4">
    <source>
        <dbReference type="ARBA" id="ARBA00022525"/>
    </source>
</evidence>
<keyword evidence="13 19" id="KW-0376">Hydrogen peroxide</keyword>
<evidence type="ECO:0000256" key="2">
    <source>
        <dbReference type="ARBA" id="ARBA00002322"/>
    </source>
</evidence>
<feature type="site" description="Transition state stabilizer" evidence="17">
    <location>
        <position position="67"/>
    </location>
</feature>
<dbReference type="PRINTS" id="PR00461">
    <property type="entry name" value="PLPEROXIDASE"/>
</dbReference>
<dbReference type="EMBL" id="JAVXUO010001022">
    <property type="protein sequence ID" value="KAK2986938.1"/>
    <property type="molecule type" value="Genomic_DNA"/>
</dbReference>
<evidence type="ECO:0000256" key="12">
    <source>
        <dbReference type="ARBA" id="ARBA00023157"/>
    </source>
</evidence>
<evidence type="ECO:0000313" key="22">
    <source>
        <dbReference type="EMBL" id="KAK2986938.1"/>
    </source>
</evidence>
<reference evidence="22" key="1">
    <citation type="submission" date="2022-12" db="EMBL/GenBank/DDBJ databases">
        <title>Draft genome assemblies for two species of Escallonia (Escalloniales).</title>
        <authorList>
            <person name="Chanderbali A."/>
            <person name="Dervinis C."/>
            <person name="Anghel I."/>
            <person name="Soltis D."/>
            <person name="Soltis P."/>
            <person name="Zapata F."/>
        </authorList>
    </citation>
    <scope>NUCLEOTIDE SEQUENCE</scope>
    <source>
        <strain evidence="22">UCBG92.1500</strain>
        <tissue evidence="22">Leaf</tissue>
    </source>
</reference>
<dbReference type="Proteomes" id="UP001187471">
    <property type="component" value="Unassembled WGS sequence"/>
</dbReference>
<keyword evidence="12 18" id="KW-1015">Disulfide bond</keyword>
<evidence type="ECO:0000256" key="20">
    <source>
        <dbReference type="SAM" id="Phobius"/>
    </source>
</evidence>
<feature type="binding site" evidence="16">
    <location>
        <position position="72"/>
    </location>
    <ligand>
        <name>Ca(2+)</name>
        <dbReference type="ChEBI" id="CHEBI:29108"/>
        <label>1</label>
    </ligand>
</feature>
<comment type="caution">
    <text evidence="22">The sequence shown here is derived from an EMBL/GenBank/DDBJ whole genome shotgun (WGS) entry which is preliminary data.</text>
</comment>
<dbReference type="InterPro" id="IPR019794">
    <property type="entry name" value="Peroxidases_AS"/>
</dbReference>
<comment type="subcellular location">
    <subcellularLocation>
        <location evidence="19">Secreted</location>
    </subcellularLocation>
</comment>
<feature type="transmembrane region" description="Helical" evidence="20">
    <location>
        <begin position="12"/>
        <end position="31"/>
    </location>
</feature>
<keyword evidence="9 16" id="KW-0106">Calcium</keyword>
<dbReference type="GO" id="GO:0020037">
    <property type="term" value="F:heme binding"/>
    <property type="evidence" value="ECO:0007669"/>
    <property type="project" value="UniProtKB-UniRule"/>
</dbReference>
<evidence type="ECO:0000256" key="14">
    <source>
        <dbReference type="PIRSR" id="PIRSR600823-1"/>
    </source>
</evidence>
<dbReference type="PROSITE" id="PS50873">
    <property type="entry name" value="PEROXIDASE_4"/>
    <property type="match status" value="1"/>
</dbReference>
<evidence type="ECO:0000256" key="19">
    <source>
        <dbReference type="RuleBase" id="RU362060"/>
    </source>
</evidence>
<dbReference type="GO" id="GO:0006979">
    <property type="term" value="P:response to oxidative stress"/>
    <property type="evidence" value="ECO:0007669"/>
    <property type="project" value="UniProtKB-UniRule"/>
</dbReference>
<keyword evidence="20" id="KW-1133">Transmembrane helix</keyword>
<keyword evidence="20" id="KW-0472">Membrane</keyword>
<keyword evidence="5 19" id="KW-0575">Peroxidase</keyword>
<dbReference type="SUPFAM" id="SSF48113">
    <property type="entry name" value="Heme-dependent peroxidases"/>
    <property type="match status" value="1"/>
</dbReference>
<keyword evidence="11 16" id="KW-0408">Iron</keyword>
<feature type="binding site" description="axial binding residue" evidence="16">
    <location>
        <position position="169"/>
    </location>
    <ligand>
        <name>heme b</name>
        <dbReference type="ChEBI" id="CHEBI:60344"/>
    </ligand>
    <ligandPart>
        <name>Fe</name>
        <dbReference type="ChEBI" id="CHEBI:18248"/>
    </ligandPart>
</feature>
<comment type="catalytic activity">
    <reaction evidence="1 19">
        <text>2 a phenolic donor + H2O2 = 2 a phenolic radical donor + 2 H2O</text>
        <dbReference type="Rhea" id="RHEA:56136"/>
        <dbReference type="ChEBI" id="CHEBI:15377"/>
        <dbReference type="ChEBI" id="CHEBI:16240"/>
        <dbReference type="ChEBI" id="CHEBI:139520"/>
        <dbReference type="ChEBI" id="CHEBI:139521"/>
        <dbReference type="EC" id="1.11.1.7"/>
    </reaction>
</comment>
<evidence type="ECO:0000256" key="16">
    <source>
        <dbReference type="PIRSR" id="PIRSR600823-3"/>
    </source>
</evidence>
<feature type="domain" description="Plant heme peroxidase family profile" evidence="21">
    <location>
        <begin position="30"/>
        <end position="306"/>
    </location>
</feature>
<feature type="binding site" evidence="16">
    <location>
        <position position="81"/>
    </location>
    <ligand>
        <name>Ca(2+)</name>
        <dbReference type="ChEBI" id="CHEBI:29108"/>
        <label>1</label>
    </ligand>
</feature>
<keyword evidence="20" id="KW-0812">Transmembrane</keyword>
<feature type="binding site" evidence="16">
    <location>
        <position position="77"/>
    </location>
    <ligand>
        <name>Ca(2+)</name>
        <dbReference type="ChEBI" id="CHEBI:29108"/>
        <label>1</label>
    </ligand>
</feature>
<dbReference type="GO" id="GO:0042744">
    <property type="term" value="P:hydrogen peroxide catabolic process"/>
    <property type="evidence" value="ECO:0007669"/>
    <property type="project" value="UniProtKB-KW"/>
</dbReference>
<dbReference type="InterPro" id="IPR000823">
    <property type="entry name" value="Peroxidase_pln"/>
</dbReference>
<feature type="active site" description="Proton acceptor" evidence="14">
    <location>
        <position position="71"/>
    </location>
</feature>
<feature type="binding site" evidence="16">
    <location>
        <position position="75"/>
    </location>
    <ligand>
        <name>Ca(2+)</name>
        <dbReference type="ChEBI" id="CHEBI:29108"/>
        <label>1</label>
    </ligand>
</feature>
<evidence type="ECO:0000256" key="11">
    <source>
        <dbReference type="ARBA" id="ARBA00023004"/>
    </source>
</evidence>
<comment type="similarity">
    <text evidence="19">Belongs to the peroxidase family. Classical plant (class III) peroxidase subfamily.</text>
</comment>
<evidence type="ECO:0000256" key="15">
    <source>
        <dbReference type="PIRSR" id="PIRSR600823-2"/>
    </source>
</evidence>
<accession>A0AA88UML4</accession>
<keyword evidence="10 19" id="KW-0560">Oxidoreductase</keyword>
<organism evidence="22 23">
    <name type="scientific">Escallonia rubra</name>
    <dbReference type="NCBI Taxonomy" id="112253"/>
    <lineage>
        <taxon>Eukaryota</taxon>
        <taxon>Viridiplantae</taxon>
        <taxon>Streptophyta</taxon>
        <taxon>Embryophyta</taxon>
        <taxon>Tracheophyta</taxon>
        <taxon>Spermatophyta</taxon>
        <taxon>Magnoliopsida</taxon>
        <taxon>eudicotyledons</taxon>
        <taxon>Gunneridae</taxon>
        <taxon>Pentapetalae</taxon>
        <taxon>asterids</taxon>
        <taxon>campanulids</taxon>
        <taxon>Escalloniales</taxon>
        <taxon>Escalloniaceae</taxon>
        <taxon>Escallonia</taxon>
    </lineage>
</organism>
<dbReference type="InterPro" id="IPR002016">
    <property type="entry name" value="Haem_peroxidase"/>
</dbReference>
<dbReference type="CDD" id="cd00693">
    <property type="entry name" value="secretory_peroxidase"/>
    <property type="match status" value="1"/>
</dbReference>
<evidence type="ECO:0000259" key="21">
    <source>
        <dbReference type="PROSITE" id="PS50873"/>
    </source>
</evidence>
<feature type="binding site" evidence="16">
    <location>
        <position position="170"/>
    </location>
    <ligand>
        <name>Ca(2+)</name>
        <dbReference type="ChEBI" id="CHEBI:29108"/>
        <label>2</label>
    </ligand>
</feature>
<evidence type="ECO:0000256" key="1">
    <source>
        <dbReference type="ARBA" id="ARBA00000189"/>
    </source>
</evidence>
<feature type="disulfide bond" evidence="18">
    <location>
        <begin position="73"/>
        <end position="78"/>
    </location>
</feature>
<evidence type="ECO:0000256" key="10">
    <source>
        <dbReference type="ARBA" id="ARBA00023002"/>
    </source>
</evidence>
<protein>
    <recommendedName>
        <fullName evidence="3 19">Peroxidase</fullName>
        <ecNumber evidence="3 19">1.11.1.7</ecNumber>
    </recommendedName>
</protein>
<evidence type="ECO:0000256" key="9">
    <source>
        <dbReference type="ARBA" id="ARBA00022837"/>
    </source>
</evidence>
<dbReference type="FunFam" id="1.10.520.10:FF:000008">
    <property type="entry name" value="Peroxidase"/>
    <property type="match status" value="1"/>
</dbReference>
<dbReference type="PANTHER" id="PTHR31235">
    <property type="entry name" value="PEROXIDASE 25-RELATED"/>
    <property type="match status" value="1"/>
</dbReference>
<dbReference type="Pfam" id="PF00141">
    <property type="entry name" value="peroxidase"/>
    <property type="match status" value="2"/>
</dbReference>
<dbReference type="Gene3D" id="1.10.520.10">
    <property type="match status" value="2"/>
</dbReference>
<feature type="non-terminal residue" evidence="22">
    <location>
        <position position="306"/>
    </location>
</feature>
<feature type="disulfide bond" evidence="18">
    <location>
        <begin position="176"/>
        <end position="208"/>
    </location>
</feature>
<evidence type="ECO:0000256" key="5">
    <source>
        <dbReference type="ARBA" id="ARBA00022559"/>
    </source>
</evidence>
<keyword evidence="7 16" id="KW-0479">Metal-binding</keyword>
<keyword evidence="23" id="KW-1185">Reference proteome</keyword>
<evidence type="ECO:0000256" key="18">
    <source>
        <dbReference type="PIRSR" id="PIRSR600823-5"/>
    </source>
</evidence>
<evidence type="ECO:0000256" key="8">
    <source>
        <dbReference type="ARBA" id="ARBA00022729"/>
    </source>
</evidence>
<feature type="disulfide bond" evidence="18">
    <location>
        <begin position="40"/>
        <end position="117"/>
    </location>
</feature>
<dbReference type="Gene3D" id="1.10.420.10">
    <property type="entry name" value="Peroxidase, domain 2"/>
    <property type="match status" value="1"/>
</dbReference>
<dbReference type="FunFam" id="1.10.420.10:FF:000010">
    <property type="entry name" value="Peroxidase"/>
    <property type="match status" value="1"/>
</dbReference>
<evidence type="ECO:0000313" key="23">
    <source>
        <dbReference type="Proteomes" id="UP001187471"/>
    </source>
</evidence>
<dbReference type="GO" id="GO:0140825">
    <property type="term" value="F:lactoperoxidase activity"/>
    <property type="evidence" value="ECO:0007669"/>
    <property type="project" value="UniProtKB-EC"/>
</dbReference>
<keyword evidence="4 19" id="KW-0964">Secreted</keyword>
<proteinExistence type="inferred from homology"/>
<dbReference type="GO" id="GO:0046872">
    <property type="term" value="F:metal ion binding"/>
    <property type="evidence" value="ECO:0007669"/>
    <property type="project" value="UniProtKB-UniRule"/>
</dbReference>
<evidence type="ECO:0000256" key="17">
    <source>
        <dbReference type="PIRSR" id="PIRSR600823-4"/>
    </source>
</evidence>